<name>A0A938X9F7_9CLOT</name>
<feature type="transmembrane region" description="Helical" evidence="1">
    <location>
        <begin position="256"/>
        <end position="276"/>
    </location>
</feature>
<feature type="transmembrane region" description="Helical" evidence="1">
    <location>
        <begin position="164"/>
        <end position="184"/>
    </location>
</feature>
<accession>A0A938X9F7</accession>
<feature type="transmembrane region" description="Helical" evidence="1">
    <location>
        <begin position="225"/>
        <end position="244"/>
    </location>
</feature>
<proteinExistence type="predicted"/>
<dbReference type="Proteomes" id="UP000705508">
    <property type="component" value="Unassembled WGS sequence"/>
</dbReference>
<evidence type="ECO:0000313" key="3">
    <source>
        <dbReference type="EMBL" id="MBM6947281.1"/>
    </source>
</evidence>
<comment type="caution">
    <text evidence="3">The sequence shown here is derived from an EMBL/GenBank/DDBJ whole genome shotgun (WGS) entry which is preliminary data.</text>
</comment>
<evidence type="ECO:0000256" key="1">
    <source>
        <dbReference type="SAM" id="Phobius"/>
    </source>
</evidence>
<reference evidence="3" key="1">
    <citation type="submission" date="2020-08" db="EMBL/GenBank/DDBJ databases">
        <authorList>
            <person name="Cejkova D."/>
            <person name="Kubasova T."/>
            <person name="Jahodarova E."/>
            <person name="Rychlik I."/>
        </authorList>
    </citation>
    <scope>NUCLEOTIDE SEQUENCE</scope>
    <source>
        <strain evidence="3">An582</strain>
    </source>
</reference>
<dbReference type="EMBL" id="JACJKS010000001">
    <property type="protein sequence ID" value="MBM6947281.1"/>
    <property type="molecule type" value="Genomic_DNA"/>
</dbReference>
<feature type="transmembrane region" description="Helical" evidence="1">
    <location>
        <begin position="108"/>
        <end position="127"/>
    </location>
</feature>
<protein>
    <submittedName>
        <fullName evidence="3">Zf-HC2 domain-containing protein</fullName>
    </submittedName>
</protein>
<feature type="domain" description="Putative zinc-finger" evidence="2">
    <location>
        <begin position="9"/>
        <end position="43"/>
    </location>
</feature>
<organism evidence="3 4">
    <name type="scientific">Mordavella massiliensis</name>
    <dbReference type="NCBI Taxonomy" id="1871024"/>
    <lineage>
        <taxon>Bacteria</taxon>
        <taxon>Bacillati</taxon>
        <taxon>Bacillota</taxon>
        <taxon>Clostridia</taxon>
        <taxon>Eubacteriales</taxon>
        <taxon>Clostridiaceae</taxon>
        <taxon>Mordavella</taxon>
    </lineage>
</organism>
<feature type="transmembrane region" description="Helical" evidence="1">
    <location>
        <begin position="80"/>
        <end position="102"/>
    </location>
</feature>
<dbReference type="InterPro" id="IPR027383">
    <property type="entry name" value="Znf_put"/>
</dbReference>
<dbReference type="RefSeq" id="WP_204905316.1">
    <property type="nucleotide sequence ID" value="NZ_JACJKS010000001.1"/>
</dbReference>
<dbReference type="Pfam" id="PF13490">
    <property type="entry name" value="zf-HC2"/>
    <property type="match status" value="1"/>
</dbReference>
<feature type="transmembrane region" description="Helical" evidence="1">
    <location>
        <begin position="196"/>
        <end position="213"/>
    </location>
</feature>
<keyword evidence="1" id="KW-0812">Transmembrane</keyword>
<dbReference type="AlphaFoldDB" id="A0A938X9F7"/>
<feature type="transmembrane region" description="Helical" evidence="1">
    <location>
        <begin position="304"/>
        <end position="323"/>
    </location>
</feature>
<reference evidence="3" key="2">
    <citation type="journal article" date="2021" name="Sci. Rep.">
        <title>The distribution of antibiotic resistance genes in chicken gut microbiota commensals.</title>
        <authorList>
            <person name="Juricova H."/>
            <person name="Matiasovicova J."/>
            <person name="Kubasova T."/>
            <person name="Cejkova D."/>
            <person name="Rychlik I."/>
        </authorList>
    </citation>
    <scope>NUCLEOTIDE SEQUENCE</scope>
    <source>
        <strain evidence="3">An582</strain>
    </source>
</reference>
<keyword evidence="1" id="KW-1133">Transmembrane helix</keyword>
<gene>
    <name evidence="3" type="ORF">H6A20_01205</name>
</gene>
<keyword evidence="1" id="KW-0472">Membrane</keyword>
<sequence length="328" mass="36111">MDKKNFSECGIVQDLLPLYYDDVCTPASKELVQRHLEHCAACRALYEDLEDRSVDRVIETESRQVLERHARKERTAAWKAGLIISVLLLIPVILTFLFSIAIGGGLGIFSVTTASMLLVAALTAVPLMTEQKKLTKSILAGIFALLLILFFVDRMNGGGQFLLLAIPTIFGLSVPLFPFVIRGLALPPVLSDKKALLTMVWDTAWLFLTIFTVCHHSGDVEGLRAGTLISVILMSGVWLVFLTARYLPANRWIKAGLISLITGIWMAFSSDAYGLIAEHKRQLTILAADFSDWTSTWSINANTYLLFLAAGILLGILCIAIGVTRGRK</sequence>
<evidence type="ECO:0000259" key="2">
    <source>
        <dbReference type="Pfam" id="PF13490"/>
    </source>
</evidence>
<feature type="transmembrane region" description="Helical" evidence="1">
    <location>
        <begin position="134"/>
        <end position="152"/>
    </location>
</feature>
<evidence type="ECO:0000313" key="4">
    <source>
        <dbReference type="Proteomes" id="UP000705508"/>
    </source>
</evidence>